<proteinExistence type="predicted"/>
<evidence type="ECO:0000313" key="2">
    <source>
        <dbReference type="Proteomes" id="UP001062846"/>
    </source>
</evidence>
<keyword evidence="2" id="KW-1185">Reference proteome</keyword>
<comment type="caution">
    <text evidence="1">The sequence shown here is derived from an EMBL/GenBank/DDBJ whole genome shotgun (WGS) entry which is preliminary data.</text>
</comment>
<dbReference type="EMBL" id="CM046390">
    <property type="protein sequence ID" value="KAI8563822.1"/>
    <property type="molecule type" value="Genomic_DNA"/>
</dbReference>
<sequence>MDSLLEINLVLENLDHQPDTPQISPSDSPRMLARFISTELFACPTSLLRVGNPPLPSRIRLTSLAGELGRKNLLTPILEENYLGPAPYCDFKGLAQTQKTLRLAEVKTPHYPVDFKESNKLGEEPNCDQKVAEANATAYCFNQDLHYYALVKERIEKLRDQILNFNSESFEVIPRHANKKLRRCFKRKQRRHPKKEAQLQRKAKALMLSFRPLLKKLESDTKEAIRKMELQFLQFA</sequence>
<evidence type="ECO:0000313" key="1">
    <source>
        <dbReference type="EMBL" id="KAI8563822.1"/>
    </source>
</evidence>
<name>A0ACC0PFM4_RHOML</name>
<dbReference type="Proteomes" id="UP001062846">
    <property type="component" value="Chromosome 3"/>
</dbReference>
<gene>
    <name evidence="1" type="ORF">RHMOL_Rhmol03G0139000</name>
</gene>
<reference evidence="1" key="1">
    <citation type="submission" date="2022-02" db="EMBL/GenBank/DDBJ databases">
        <title>Plant Genome Project.</title>
        <authorList>
            <person name="Zhang R.-G."/>
        </authorList>
    </citation>
    <scope>NUCLEOTIDE SEQUENCE</scope>
    <source>
        <strain evidence="1">AT1</strain>
    </source>
</reference>
<protein>
    <submittedName>
        <fullName evidence="1">Uncharacterized protein</fullName>
    </submittedName>
</protein>
<organism evidence="1 2">
    <name type="scientific">Rhododendron molle</name>
    <name type="common">Chinese azalea</name>
    <name type="synonym">Azalea mollis</name>
    <dbReference type="NCBI Taxonomy" id="49168"/>
    <lineage>
        <taxon>Eukaryota</taxon>
        <taxon>Viridiplantae</taxon>
        <taxon>Streptophyta</taxon>
        <taxon>Embryophyta</taxon>
        <taxon>Tracheophyta</taxon>
        <taxon>Spermatophyta</taxon>
        <taxon>Magnoliopsida</taxon>
        <taxon>eudicotyledons</taxon>
        <taxon>Gunneridae</taxon>
        <taxon>Pentapetalae</taxon>
        <taxon>asterids</taxon>
        <taxon>Ericales</taxon>
        <taxon>Ericaceae</taxon>
        <taxon>Ericoideae</taxon>
        <taxon>Rhodoreae</taxon>
        <taxon>Rhododendron</taxon>
    </lineage>
</organism>
<accession>A0ACC0PFM4</accession>